<evidence type="ECO:0000313" key="1">
    <source>
        <dbReference type="EnsemblMetazoa" id="ACUA020520-PA"/>
    </source>
</evidence>
<dbReference type="EMBL" id="AXCM01008704">
    <property type="status" value="NOT_ANNOTATED_CDS"/>
    <property type="molecule type" value="Genomic_DNA"/>
</dbReference>
<dbReference type="VEuPathDB" id="VectorBase:ACUA020520"/>
<dbReference type="Proteomes" id="UP000075883">
    <property type="component" value="Unassembled WGS sequence"/>
</dbReference>
<evidence type="ECO:0008006" key="3">
    <source>
        <dbReference type="Google" id="ProtNLM"/>
    </source>
</evidence>
<dbReference type="AlphaFoldDB" id="A0A182MKJ1"/>
<protein>
    <recommendedName>
        <fullName evidence="3">Secreted protein</fullName>
    </recommendedName>
</protein>
<accession>A0A182MKJ1</accession>
<reference evidence="1" key="2">
    <citation type="submission" date="2020-05" db="UniProtKB">
        <authorList>
            <consortium name="EnsemblMetazoa"/>
        </authorList>
    </citation>
    <scope>IDENTIFICATION</scope>
    <source>
        <strain evidence="1">A-37</strain>
    </source>
</reference>
<name>A0A182MKJ1_9DIPT</name>
<proteinExistence type="predicted"/>
<keyword evidence="2" id="KW-1185">Reference proteome</keyword>
<sequence>MQATGAVRFAVAAVAAADVARSHRVWPANGADGHRAVPASSDVAAGATDAPGTVASALLLDPVQPGPDRHRLDVADPIDTGQIAARFAERLVQPTLQLLDAHHHVQVALRVLLDHVPHIYFIFRIARIAFRCASVSLAKLIRKEKIHSSSLGNVLHTRAGGLEYAGKRFFSSTTTYCVTRAGSGSSSGSGSGSTSSLGASVTELFWLTNTPRFGSFRRVRSGVPAVAPPATEPQLTPEAFAPAVAGPADVGPTPGPGPALSGGFIWGASMRFRDLRRFSTDAPRRATCTIRV</sequence>
<evidence type="ECO:0000313" key="2">
    <source>
        <dbReference type="Proteomes" id="UP000075883"/>
    </source>
</evidence>
<organism evidence="1 2">
    <name type="scientific">Anopheles culicifacies</name>
    <dbReference type="NCBI Taxonomy" id="139723"/>
    <lineage>
        <taxon>Eukaryota</taxon>
        <taxon>Metazoa</taxon>
        <taxon>Ecdysozoa</taxon>
        <taxon>Arthropoda</taxon>
        <taxon>Hexapoda</taxon>
        <taxon>Insecta</taxon>
        <taxon>Pterygota</taxon>
        <taxon>Neoptera</taxon>
        <taxon>Endopterygota</taxon>
        <taxon>Diptera</taxon>
        <taxon>Nematocera</taxon>
        <taxon>Culicoidea</taxon>
        <taxon>Culicidae</taxon>
        <taxon>Anophelinae</taxon>
        <taxon>Anopheles</taxon>
        <taxon>culicifacies species complex</taxon>
    </lineage>
</organism>
<dbReference type="EnsemblMetazoa" id="ACUA020520-RA">
    <property type="protein sequence ID" value="ACUA020520-PA"/>
    <property type="gene ID" value="ACUA020520"/>
</dbReference>
<reference evidence="2" key="1">
    <citation type="submission" date="2013-09" db="EMBL/GenBank/DDBJ databases">
        <title>The Genome Sequence of Anopheles culicifacies species A.</title>
        <authorList>
            <consortium name="The Broad Institute Genomics Platform"/>
            <person name="Neafsey D.E."/>
            <person name="Besansky N."/>
            <person name="Howell P."/>
            <person name="Walton C."/>
            <person name="Young S.K."/>
            <person name="Zeng Q."/>
            <person name="Gargeya S."/>
            <person name="Fitzgerald M."/>
            <person name="Haas B."/>
            <person name="Abouelleil A."/>
            <person name="Allen A.W."/>
            <person name="Alvarado L."/>
            <person name="Arachchi H.M."/>
            <person name="Berlin A.M."/>
            <person name="Chapman S.B."/>
            <person name="Gainer-Dewar J."/>
            <person name="Goldberg J."/>
            <person name="Griggs A."/>
            <person name="Gujja S."/>
            <person name="Hansen M."/>
            <person name="Howarth C."/>
            <person name="Imamovic A."/>
            <person name="Ireland A."/>
            <person name="Larimer J."/>
            <person name="McCowan C."/>
            <person name="Murphy C."/>
            <person name="Pearson M."/>
            <person name="Poon T.W."/>
            <person name="Priest M."/>
            <person name="Roberts A."/>
            <person name="Saif S."/>
            <person name="Shea T."/>
            <person name="Sisk P."/>
            <person name="Sykes S."/>
            <person name="Wortman J."/>
            <person name="Nusbaum C."/>
            <person name="Birren B."/>
        </authorList>
    </citation>
    <scope>NUCLEOTIDE SEQUENCE [LARGE SCALE GENOMIC DNA]</scope>
    <source>
        <strain evidence="2">A-37</strain>
    </source>
</reference>